<feature type="compositionally biased region" description="Basic residues" evidence="3">
    <location>
        <begin position="1"/>
        <end position="10"/>
    </location>
</feature>
<dbReference type="PANTHER" id="PTHR13245">
    <property type="entry name" value="RRP15-LIKE PROTEIN"/>
    <property type="match status" value="1"/>
</dbReference>
<dbReference type="OrthoDB" id="20949at2759"/>
<feature type="region of interest" description="Disordered" evidence="3">
    <location>
        <begin position="1"/>
        <end position="52"/>
    </location>
</feature>
<dbReference type="GO" id="GO:0030687">
    <property type="term" value="C:preribosome, large subunit precursor"/>
    <property type="evidence" value="ECO:0007669"/>
    <property type="project" value="TreeGrafter"/>
</dbReference>
<dbReference type="AlphaFoldDB" id="A0A8K0DBW8"/>
<name>A0A8K0DBW8_IGNLU</name>
<dbReference type="GO" id="GO:0000470">
    <property type="term" value="P:maturation of LSU-rRNA"/>
    <property type="evidence" value="ECO:0007669"/>
    <property type="project" value="TreeGrafter"/>
</dbReference>
<dbReference type="EMBL" id="VTPC01001644">
    <property type="protein sequence ID" value="KAF2901429.1"/>
    <property type="molecule type" value="Genomic_DNA"/>
</dbReference>
<evidence type="ECO:0000313" key="5">
    <source>
        <dbReference type="Proteomes" id="UP000801492"/>
    </source>
</evidence>
<feature type="compositionally biased region" description="Acidic residues" evidence="3">
    <location>
        <begin position="26"/>
        <end position="39"/>
    </location>
</feature>
<dbReference type="Proteomes" id="UP000801492">
    <property type="component" value="Unassembled WGS sequence"/>
</dbReference>
<evidence type="ECO:0000256" key="2">
    <source>
        <dbReference type="ARBA" id="ARBA00017475"/>
    </source>
</evidence>
<dbReference type="InterPro" id="IPR012459">
    <property type="entry name" value="Rrp15"/>
</dbReference>
<dbReference type="GO" id="GO:0000460">
    <property type="term" value="P:maturation of 5.8S rRNA"/>
    <property type="evidence" value="ECO:0007669"/>
    <property type="project" value="TreeGrafter"/>
</dbReference>
<feature type="region of interest" description="Disordered" evidence="3">
    <location>
        <begin position="223"/>
        <end position="246"/>
    </location>
</feature>
<accession>A0A8K0DBW8</accession>
<gene>
    <name evidence="4" type="ORF">ILUMI_04753</name>
</gene>
<evidence type="ECO:0000313" key="4">
    <source>
        <dbReference type="EMBL" id="KAF2901429.1"/>
    </source>
</evidence>
<comment type="caution">
    <text evidence="4">The sequence shown here is derived from an EMBL/GenBank/DDBJ whole genome shotgun (WGS) entry which is preliminary data.</text>
</comment>
<evidence type="ECO:0000256" key="3">
    <source>
        <dbReference type="SAM" id="MobiDB-lite"/>
    </source>
</evidence>
<sequence>MTIMASRRKVTVTEEDSSSDQNNVPIDEEMVDGSSDDQSDASIKGELVNSSSDEEIAYENQDNEALANEGWADSIAKILKTNKPKGKKTLVLSKAKKLTNVRKIQTKDVGFEVQAQDGEIKQEQVVTEVDDEDNIKEPLRKKRKELISIRTKPNILDKDRERTLSKIATRGVVQLFNAVKNQQKDIDNKLKEAGPLEVKRDKVLKNMDKREFLNVLMGDKSKHIEKSNQTEKEIQPVTSKKSEEPTWNILRNDFMMGAKMKDWDKELETESEVEKEIESE</sequence>
<dbReference type="Pfam" id="PF07890">
    <property type="entry name" value="Rrp15p"/>
    <property type="match status" value="1"/>
</dbReference>
<reference evidence="4" key="1">
    <citation type="submission" date="2019-08" db="EMBL/GenBank/DDBJ databases">
        <title>The genome of the North American firefly Photinus pyralis.</title>
        <authorList>
            <consortium name="Photinus pyralis genome working group"/>
            <person name="Fallon T.R."/>
            <person name="Sander Lower S.E."/>
            <person name="Weng J.-K."/>
        </authorList>
    </citation>
    <scope>NUCLEOTIDE SEQUENCE</scope>
    <source>
        <strain evidence="4">TRF0915ILg1</strain>
        <tissue evidence="4">Whole body</tissue>
    </source>
</reference>
<organism evidence="4 5">
    <name type="scientific">Ignelater luminosus</name>
    <name type="common">Cucubano</name>
    <name type="synonym">Pyrophorus luminosus</name>
    <dbReference type="NCBI Taxonomy" id="2038154"/>
    <lineage>
        <taxon>Eukaryota</taxon>
        <taxon>Metazoa</taxon>
        <taxon>Ecdysozoa</taxon>
        <taxon>Arthropoda</taxon>
        <taxon>Hexapoda</taxon>
        <taxon>Insecta</taxon>
        <taxon>Pterygota</taxon>
        <taxon>Neoptera</taxon>
        <taxon>Endopterygota</taxon>
        <taxon>Coleoptera</taxon>
        <taxon>Polyphaga</taxon>
        <taxon>Elateriformia</taxon>
        <taxon>Elateroidea</taxon>
        <taxon>Elateridae</taxon>
        <taxon>Agrypninae</taxon>
        <taxon>Pyrophorini</taxon>
        <taxon>Ignelater</taxon>
    </lineage>
</organism>
<feature type="compositionally biased region" description="Basic and acidic residues" evidence="3">
    <location>
        <begin position="223"/>
        <end position="244"/>
    </location>
</feature>
<evidence type="ECO:0000256" key="1">
    <source>
        <dbReference type="ARBA" id="ARBA00007462"/>
    </source>
</evidence>
<comment type="similarity">
    <text evidence="1">Belongs to the RRP15 family.</text>
</comment>
<proteinExistence type="inferred from homology"/>
<keyword evidence="5" id="KW-1185">Reference proteome</keyword>
<protein>
    <recommendedName>
        <fullName evidence="2">RRP15-like protein</fullName>
    </recommendedName>
</protein>
<dbReference type="PANTHER" id="PTHR13245:SF14">
    <property type="entry name" value="RRP15-LIKE PROTEIN"/>
    <property type="match status" value="1"/>
</dbReference>